<dbReference type="PANTHER" id="PTHR21363">
    <property type="entry name" value="PREPHENATE DEHYDROGENASE"/>
    <property type="match status" value="1"/>
</dbReference>
<dbReference type="SUPFAM" id="SSF51735">
    <property type="entry name" value="NAD(P)-binding Rossmann-fold domains"/>
    <property type="match status" value="1"/>
</dbReference>
<sequence length="274" mass="32007">MDENFRIGIIGGKGKMGNFFKNFFEKKGYFVEVSDVNTSLTNTELVKRNKIILISVPIEIFSKIVKEISSFVKEDHWIIDICSLKKEPVKIMKKFLKRGEILATHPLFGPYERDLKGKTIAFYPVRGKEIVKWFKNLMISEGLNLVKISPKRHDEIMALVQVVNHFWLILLAKTIKDSGFNLKDVVYLSTPNFLRQLHILKHLAKQDLNLYAKIQFENPLGKKFRNLLCKNCKNLAKAFNLERAEEEFKKYFILAKEIAEELEILLDQIFPKER</sequence>
<dbReference type="InterPro" id="IPR008927">
    <property type="entry name" value="6-PGluconate_DH-like_C_sf"/>
</dbReference>
<gene>
    <name evidence="3" type="ORF">ENU91_03125</name>
</gene>
<dbReference type="GO" id="GO:0070403">
    <property type="term" value="F:NAD+ binding"/>
    <property type="evidence" value="ECO:0007669"/>
    <property type="project" value="InterPro"/>
</dbReference>
<dbReference type="GO" id="GO:0004665">
    <property type="term" value="F:prephenate dehydrogenase (NADP+) activity"/>
    <property type="evidence" value="ECO:0007669"/>
    <property type="project" value="InterPro"/>
</dbReference>
<comment type="caution">
    <text evidence="3">The sequence shown here is derived from an EMBL/GenBank/DDBJ whole genome shotgun (WGS) entry which is preliminary data.</text>
</comment>
<dbReference type="GO" id="GO:0008977">
    <property type="term" value="F:prephenate dehydrogenase (NAD+) activity"/>
    <property type="evidence" value="ECO:0007669"/>
    <property type="project" value="InterPro"/>
</dbReference>
<dbReference type="InterPro" id="IPR050812">
    <property type="entry name" value="Preph/Arog_dehydrog"/>
</dbReference>
<dbReference type="AlphaFoldDB" id="A0A7V4JQ60"/>
<proteinExistence type="predicted"/>
<evidence type="ECO:0000313" key="3">
    <source>
        <dbReference type="EMBL" id="HGU15633.1"/>
    </source>
</evidence>
<dbReference type="SUPFAM" id="SSF48179">
    <property type="entry name" value="6-phosphogluconate dehydrogenase C-terminal domain-like"/>
    <property type="match status" value="1"/>
</dbReference>
<dbReference type="Pfam" id="PF20463">
    <property type="entry name" value="PDH_C"/>
    <property type="match status" value="1"/>
</dbReference>
<evidence type="ECO:0000259" key="2">
    <source>
        <dbReference type="PROSITE" id="PS51176"/>
    </source>
</evidence>
<dbReference type="InterPro" id="IPR046826">
    <property type="entry name" value="PDH_N"/>
</dbReference>
<dbReference type="GO" id="GO:0006571">
    <property type="term" value="P:tyrosine biosynthetic process"/>
    <property type="evidence" value="ECO:0007669"/>
    <property type="project" value="InterPro"/>
</dbReference>
<dbReference type="PROSITE" id="PS51176">
    <property type="entry name" value="PDH_ADH"/>
    <property type="match status" value="1"/>
</dbReference>
<dbReference type="Gene3D" id="3.40.50.720">
    <property type="entry name" value="NAD(P)-binding Rossmann-like Domain"/>
    <property type="match status" value="1"/>
</dbReference>
<dbReference type="PANTHER" id="PTHR21363:SF0">
    <property type="entry name" value="PREPHENATE DEHYDROGENASE [NADP(+)]"/>
    <property type="match status" value="1"/>
</dbReference>
<dbReference type="InterPro" id="IPR046825">
    <property type="entry name" value="PDH_C"/>
</dbReference>
<dbReference type="Pfam" id="PF02153">
    <property type="entry name" value="PDH_N"/>
    <property type="match status" value="1"/>
</dbReference>
<protein>
    <submittedName>
        <fullName evidence="3">Prephenate dehydrogenase/arogenate dehydrogenase family protein</fullName>
    </submittedName>
</protein>
<keyword evidence="1" id="KW-0560">Oxidoreductase</keyword>
<dbReference type="Gene3D" id="1.10.3660.10">
    <property type="entry name" value="6-phosphogluconate dehydrogenase C-terminal like domain"/>
    <property type="match status" value="1"/>
</dbReference>
<dbReference type="InterPro" id="IPR036291">
    <property type="entry name" value="NAD(P)-bd_dom_sf"/>
</dbReference>
<evidence type="ECO:0000256" key="1">
    <source>
        <dbReference type="ARBA" id="ARBA00023002"/>
    </source>
</evidence>
<dbReference type="EMBL" id="DTEI01000059">
    <property type="protein sequence ID" value="HGU15633.1"/>
    <property type="molecule type" value="Genomic_DNA"/>
</dbReference>
<name>A0A7V4JQ60_9BACT</name>
<dbReference type="InterPro" id="IPR003099">
    <property type="entry name" value="Prephen_DH"/>
</dbReference>
<accession>A0A7V4JQ60</accession>
<reference evidence="3" key="1">
    <citation type="journal article" date="2020" name="mSystems">
        <title>Genome- and Community-Level Interaction Insights into Carbon Utilization and Element Cycling Functions of Hydrothermarchaeota in Hydrothermal Sediment.</title>
        <authorList>
            <person name="Zhou Z."/>
            <person name="Liu Y."/>
            <person name="Xu W."/>
            <person name="Pan J."/>
            <person name="Luo Z.H."/>
            <person name="Li M."/>
        </authorList>
    </citation>
    <scope>NUCLEOTIDE SEQUENCE [LARGE SCALE GENOMIC DNA]</scope>
    <source>
        <strain evidence="3">SpSt-711</strain>
    </source>
</reference>
<organism evidence="3">
    <name type="scientific">Thermodesulfobacterium geofontis</name>
    <dbReference type="NCBI Taxonomy" id="1295609"/>
    <lineage>
        <taxon>Bacteria</taxon>
        <taxon>Pseudomonadati</taxon>
        <taxon>Thermodesulfobacteriota</taxon>
        <taxon>Thermodesulfobacteria</taxon>
        <taxon>Thermodesulfobacteriales</taxon>
        <taxon>Thermodesulfobacteriaceae</taxon>
        <taxon>Thermodesulfobacterium</taxon>
    </lineage>
</organism>
<feature type="domain" description="Prephenate/arogenate dehydrogenase" evidence="2">
    <location>
        <begin position="5"/>
        <end position="270"/>
    </location>
</feature>